<dbReference type="Proteomes" id="UP000244077">
    <property type="component" value="Unassembled WGS sequence"/>
</dbReference>
<accession>A0A2T5HUP7</accession>
<gene>
    <name evidence="3" type="ORF">C8N42_102115</name>
</gene>
<evidence type="ECO:0000313" key="3">
    <source>
        <dbReference type="EMBL" id="PTQ75198.1"/>
    </source>
</evidence>
<organism evidence="3 4">
    <name type="scientific">Celeribacter persicus</name>
    <dbReference type="NCBI Taxonomy" id="1651082"/>
    <lineage>
        <taxon>Bacteria</taxon>
        <taxon>Pseudomonadati</taxon>
        <taxon>Pseudomonadota</taxon>
        <taxon>Alphaproteobacteria</taxon>
        <taxon>Rhodobacterales</taxon>
        <taxon>Roseobacteraceae</taxon>
        <taxon>Celeribacter</taxon>
    </lineage>
</organism>
<dbReference type="RefSeq" id="WP_107815180.1">
    <property type="nucleotide sequence ID" value="NZ_QAOH01000002.1"/>
</dbReference>
<feature type="compositionally biased region" description="Polar residues" evidence="1">
    <location>
        <begin position="91"/>
        <end position="101"/>
    </location>
</feature>
<sequence length="112" mass="11990">MKHLLTALPLIALTAGMAFAQAGPASPQIPTAEIAKDLGVTETQLTSCFGANRPQPGERKAPPKEATSGQRPEDRGLPTEILSCLQKANPKLTTERVQSVMQAHRPQPLQQN</sequence>
<dbReference type="EMBL" id="QAOH01000002">
    <property type="protein sequence ID" value="PTQ75198.1"/>
    <property type="molecule type" value="Genomic_DNA"/>
</dbReference>
<evidence type="ECO:0000256" key="1">
    <source>
        <dbReference type="SAM" id="MobiDB-lite"/>
    </source>
</evidence>
<reference evidence="3 4" key="1">
    <citation type="submission" date="2018-04" db="EMBL/GenBank/DDBJ databases">
        <title>Genomic Encyclopedia of Archaeal and Bacterial Type Strains, Phase II (KMG-II): from individual species to whole genera.</title>
        <authorList>
            <person name="Goeker M."/>
        </authorList>
    </citation>
    <scope>NUCLEOTIDE SEQUENCE [LARGE SCALE GENOMIC DNA]</scope>
    <source>
        <strain evidence="3 4">DSM 100434</strain>
    </source>
</reference>
<dbReference type="OrthoDB" id="8456571at2"/>
<proteinExistence type="predicted"/>
<keyword evidence="4" id="KW-1185">Reference proteome</keyword>
<evidence type="ECO:0008006" key="5">
    <source>
        <dbReference type="Google" id="ProtNLM"/>
    </source>
</evidence>
<dbReference type="AlphaFoldDB" id="A0A2T5HUP7"/>
<feature type="chain" id="PRO_5015462566" description="Secreted protein" evidence="2">
    <location>
        <begin position="21"/>
        <end position="112"/>
    </location>
</feature>
<comment type="caution">
    <text evidence="3">The sequence shown here is derived from an EMBL/GenBank/DDBJ whole genome shotgun (WGS) entry which is preliminary data.</text>
</comment>
<feature type="region of interest" description="Disordered" evidence="1">
    <location>
        <begin position="48"/>
        <end position="112"/>
    </location>
</feature>
<feature type="signal peptide" evidence="2">
    <location>
        <begin position="1"/>
        <end position="20"/>
    </location>
</feature>
<keyword evidence="2" id="KW-0732">Signal</keyword>
<protein>
    <recommendedName>
        <fullName evidence="5">Secreted protein</fullName>
    </recommendedName>
</protein>
<evidence type="ECO:0000256" key="2">
    <source>
        <dbReference type="SAM" id="SignalP"/>
    </source>
</evidence>
<name>A0A2T5HUP7_9RHOB</name>
<evidence type="ECO:0000313" key="4">
    <source>
        <dbReference type="Proteomes" id="UP000244077"/>
    </source>
</evidence>